<reference evidence="2" key="1">
    <citation type="submission" date="2023-07" db="EMBL/GenBank/DDBJ databases">
        <title>A chromosome-level genome assembly of Lolium multiflorum.</title>
        <authorList>
            <person name="Chen Y."/>
            <person name="Copetti D."/>
            <person name="Kolliker R."/>
            <person name="Studer B."/>
        </authorList>
    </citation>
    <scope>NUCLEOTIDE SEQUENCE</scope>
    <source>
        <strain evidence="2">02402/16</strain>
        <tissue evidence="2">Leaf</tissue>
    </source>
</reference>
<dbReference type="EMBL" id="JAUUTY010000004">
    <property type="protein sequence ID" value="KAK1641885.1"/>
    <property type="molecule type" value="Genomic_DNA"/>
</dbReference>
<feature type="compositionally biased region" description="Basic residues" evidence="1">
    <location>
        <begin position="97"/>
        <end position="110"/>
    </location>
</feature>
<dbReference type="AlphaFoldDB" id="A0AAD8W4P4"/>
<protein>
    <submittedName>
        <fullName evidence="2">Uncharacterized protein</fullName>
    </submittedName>
</protein>
<proteinExistence type="predicted"/>
<dbReference type="Proteomes" id="UP001231189">
    <property type="component" value="Unassembled WGS sequence"/>
</dbReference>
<name>A0AAD8W4P4_LOLMU</name>
<feature type="region of interest" description="Disordered" evidence="1">
    <location>
        <begin position="1"/>
        <end position="27"/>
    </location>
</feature>
<keyword evidence="3" id="KW-1185">Reference proteome</keyword>
<comment type="caution">
    <text evidence="2">The sequence shown here is derived from an EMBL/GenBank/DDBJ whole genome shotgun (WGS) entry which is preliminary data.</text>
</comment>
<evidence type="ECO:0000313" key="2">
    <source>
        <dbReference type="EMBL" id="KAK1641885.1"/>
    </source>
</evidence>
<sequence length="500" mass="54486">MAMASSPKCPRMGLRSHAGPSSSWSHRNMVMSSSSRLRPRPRLVVVLFFFGGDLALEVVYVGEVGSAAPRVELPRPEGNPVVGVSAYADLPRSGGKTARRRRISSRRSRPSRGTGGRHAPRVVPAPEASLRPPWSDGSPIAAARSTRTYRPTRAFLPERAASLRSFFVFGTPTFLPHGVGVWLLWDFANGGRGNGRLQRPFKRLRRHLAFNGVPVRASARTLAGRGTPPYKGCDAPPEVIPRKTKRCAVRSGPVRDRADIFRVHAASPSKPGAYLGQVCVSATARSLRRPEVGQTHSGHGGHKRSLNVRLRRAAGDALKPRPPECCGHPVPPVTDIDFQQTEIAPPFLLCIPTVTMPSRRQPLPPIEERPSSLLDAHLLGAPTGPNLDVQDCSVNCAVQYSQTFRPIGVHLPTLCGPFIHCCCPHIWTGLGQLLEMLCREVVDTSSGEESNETSRLMVAAASLIHEHNDIQMPVYMGSTKGSLANLKRNRVGGHNWLYED</sequence>
<organism evidence="2 3">
    <name type="scientific">Lolium multiflorum</name>
    <name type="common">Italian ryegrass</name>
    <name type="synonym">Lolium perenne subsp. multiflorum</name>
    <dbReference type="NCBI Taxonomy" id="4521"/>
    <lineage>
        <taxon>Eukaryota</taxon>
        <taxon>Viridiplantae</taxon>
        <taxon>Streptophyta</taxon>
        <taxon>Embryophyta</taxon>
        <taxon>Tracheophyta</taxon>
        <taxon>Spermatophyta</taxon>
        <taxon>Magnoliopsida</taxon>
        <taxon>Liliopsida</taxon>
        <taxon>Poales</taxon>
        <taxon>Poaceae</taxon>
        <taxon>BOP clade</taxon>
        <taxon>Pooideae</taxon>
        <taxon>Poodae</taxon>
        <taxon>Poeae</taxon>
        <taxon>Poeae Chloroplast Group 2 (Poeae type)</taxon>
        <taxon>Loliodinae</taxon>
        <taxon>Loliinae</taxon>
        <taxon>Lolium</taxon>
    </lineage>
</organism>
<evidence type="ECO:0000313" key="3">
    <source>
        <dbReference type="Proteomes" id="UP001231189"/>
    </source>
</evidence>
<gene>
    <name evidence="2" type="ORF">QYE76_059690</name>
</gene>
<accession>A0AAD8W4P4</accession>
<feature type="region of interest" description="Disordered" evidence="1">
    <location>
        <begin position="84"/>
        <end position="137"/>
    </location>
</feature>
<evidence type="ECO:0000256" key="1">
    <source>
        <dbReference type="SAM" id="MobiDB-lite"/>
    </source>
</evidence>